<dbReference type="RefSeq" id="WP_088253788.1">
    <property type="nucleotide sequence ID" value="NZ_NIDE01000003.1"/>
</dbReference>
<evidence type="ECO:0000256" key="3">
    <source>
        <dbReference type="ARBA" id="ARBA00022553"/>
    </source>
</evidence>
<evidence type="ECO:0000256" key="2">
    <source>
        <dbReference type="ARBA" id="ARBA00012438"/>
    </source>
</evidence>
<feature type="modified residue" description="4-aspartylphosphate" evidence="4">
    <location>
        <position position="706"/>
    </location>
</feature>
<comment type="caution">
    <text evidence="9">The sequence shown here is derived from an EMBL/GenBank/DDBJ whole genome shotgun (WGS) entry which is preliminary data.</text>
</comment>
<evidence type="ECO:0000259" key="6">
    <source>
        <dbReference type="PROSITE" id="PS50110"/>
    </source>
</evidence>
<keyword evidence="9" id="KW-0808">Transferase</keyword>
<dbReference type="Pfam" id="PF02518">
    <property type="entry name" value="HATPase_c"/>
    <property type="match status" value="1"/>
</dbReference>
<dbReference type="InterPro" id="IPR036890">
    <property type="entry name" value="HATPase_C_sf"/>
</dbReference>
<dbReference type="Pfam" id="PF00512">
    <property type="entry name" value="HisKA"/>
    <property type="match status" value="1"/>
</dbReference>
<dbReference type="SMART" id="SM00388">
    <property type="entry name" value="HisKA"/>
    <property type="match status" value="1"/>
</dbReference>
<dbReference type="EMBL" id="NIDE01000003">
    <property type="protein sequence ID" value="OWK44537.1"/>
    <property type="molecule type" value="Genomic_DNA"/>
</dbReference>
<dbReference type="PROSITE" id="PS50110">
    <property type="entry name" value="RESPONSE_REGULATORY"/>
    <property type="match status" value="2"/>
</dbReference>
<dbReference type="SUPFAM" id="SSF55785">
    <property type="entry name" value="PYP-like sensor domain (PAS domain)"/>
    <property type="match status" value="2"/>
</dbReference>
<dbReference type="Gene3D" id="3.40.50.2300">
    <property type="match status" value="2"/>
</dbReference>
<feature type="domain" description="Response regulatory" evidence="6">
    <location>
        <begin position="655"/>
        <end position="770"/>
    </location>
</feature>
<dbReference type="CDD" id="cd00082">
    <property type="entry name" value="HisKA"/>
    <property type="match status" value="1"/>
</dbReference>
<evidence type="ECO:0000313" key="10">
    <source>
        <dbReference type="Proteomes" id="UP000214646"/>
    </source>
</evidence>
<dbReference type="InterPro" id="IPR000014">
    <property type="entry name" value="PAS"/>
</dbReference>
<feature type="domain" description="Response regulatory" evidence="6">
    <location>
        <begin position="18"/>
        <end position="133"/>
    </location>
</feature>
<evidence type="ECO:0000313" key="9">
    <source>
        <dbReference type="EMBL" id="OWK44537.1"/>
    </source>
</evidence>
<evidence type="ECO:0000256" key="1">
    <source>
        <dbReference type="ARBA" id="ARBA00000085"/>
    </source>
</evidence>
<keyword evidence="9" id="KW-0418">Kinase</keyword>
<feature type="domain" description="Histidine kinase" evidence="5">
    <location>
        <begin position="410"/>
        <end position="633"/>
    </location>
</feature>
<evidence type="ECO:0000259" key="5">
    <source>
        <dbReference type="PROSITE" id="PS50109"/>
    </source>
</evidence>
<dbReference type="CDD" id="cd00130">
    <property type="entry name" value="PAS"/>
    <property type="match status" value="2"/>
</dbReference>
<dbReference type="InterPro" id="IPR013656">
    <property type="entry name" value="PAS_4"/>
</dbReference>
<dbReference type="PROSITE" id="PS50112">
    <property type="entry name" value="PAS"/>
    <property type="match status" value="2"/>
</dbReference>
<feature type="domain" description="PAC" evidence="8">
    <location>
        <begin position="223"/>
        <end position="275"/>
    </location>
</feature>
<dbReference type="Pfam" id="PF13426">
    <property type="entry name" value="PAS_9"/>
    <property type="match status" value="1"/>
</dbReference>
<accession>A0A225E7Y7</accession>
<dbReference type="EC" id="2.7.13.3" evidence="2"/>
<dbReference type="SMART" id="SM00091">
    <property type="entry name" value="PAS"/>
    <property type="match status" value="2"/>
</dbReference>
<proteinExistence type="predicted"/>
<dbReference type="PROSITE" id="PS50109">
    <property type="entry name" value="HIS_KIN"/>
    <property type="match status" value="1"/>
</dbReference>
<dbReference type="SMART" id="SM00086">
    <property type="entry name" value="PAC"/>
    <property type="match status" value="2"/>
</dbReference>
<evidence type="ECO:0000259" key="7">
    <source>
        <dbReference type="PROSITE" id="PS50112"/>
    </source>
</evidence>
<dbReference type="InterPro" id="IPR035965">
    <property type="entry name" value="PAS-like_dom_sf"/>
</dbReference>
<dbReference type="InterPro" id="IPR003594">
    <property type="entry name" value="HATPase_dom"/>
</dbReference>
<dbReference type="PRINTS" id="PR00344">
    <property type="entry name" value="BCTRLSENSOR"/>
</dbReference>
<dbReference type="SMART" id="SM00387">
    <property type="entry name" value="HATPase_c"/>
    <property type="match status" value="1"/>
</dbReference>
<dbReference type="Pfam" id="PF00072">
    <property type="entry name" value="Response_reg"/>
    <property type="match status" value="2"/>
</dbReference>
<dbReference type="SUPFAM" id="SSF52172">
    <property type="entry name" value="CheY-like"/>
    <property type="match status" value="2"/>
</dbReference>
<gene>
    <name evidence="9" type="ORF">FRUB_02469</name>
</gene>
<dbReference type="InterPro" id="IPR005467">
    <property type="entry name" value="His_kinase_dom"/>
</dbReference>
<feature type="domain" description="PAS" evidence="7">
    <location>
        <begin position="145"/>
        <end position="218"/>
    </location>
</feature>
<evidence type="ECO:0000256" key="4">
    <source>
        <dbReference type="PROSITE-ProRule" id="PRU00169"/>
    </source>
</evidence>
<feature type="domain" description="PAS" evidence="7">
    <location>
        <begin position="272"/>
        <end position="342"/>
    </location>
</feature>
<dbReference type="Gene3D" id="3.30.565.10">
    <property type="entry name" value="Histidine kinase-like ATPase, C-terminal domain"/>
    <property type="match status" value="1"/>
</dbReference>
<evidence type="ECO:0000259" key="8">
    <source>
        <dbReference type="PROSITE" id="PS50113"/>
    </source>
</evidence>
<dbReference type="InterPro" id="IPR000700">
    <property type="entry name" value="PAS-assoc_C"/>
</dbReference>
<dbReference type="InterPro" id="IPR001610">
    <property type="entry name" value="PAC"/>
</dbReference>
<dbReference type="Pfam" id="PF08448">
    <property type="entry name" value="PAS_4"/>
    <property type="match status" value="1"/>
</dbReference>
<dbReference type="SMART" id="SM00448">
    <property type="entry name" value="REC"/>
    <property type="match status" value="2"/>
</dbReference>
<dbReference type="InterPro" id="IPR004358">
    <property type="entry name" value="Sig_transdc_His_kin-like_C"/>
</dbReference>
<dbReference type="NCBIfam" id="TIGR00229">
    <property type="entry name" value="sensory_box"/>
    <property type="match status" value="2"/>
</dbReference>
<dbReference type="Proteomes" id="UP000214646">
    <property type="component" value="Unassembled WGS sequence"/>
</dbReference>
<feature type="domain" description="PAC" evidence="8">
    <location>
        <begin position="345"/>
        <end position="397"/>
    </location>
</feature>
<dbReference type="SUPFAM" id="SSF47384">
    <property type="entry name" value="Homodimeric domain of signal transducing histidine kinase"/>
    <property type="match status" value="1"/>
</dbReference>
<dbReference type="Gene3D" id="3.30.450.20">
    <property type="entry name" value="PAS domain"/>
    <property type="match status" value="2"/>
</dbReference>
<organism evidence="9 10">
    <name type="scientific">Fimbriiglobus ruber</name>
    <dbReference type="NCBI Taxonomy" id="1908690"/>
    <lineage>
        <taxon>Bacteria</taxon>
        <taxon>Pseudomonadati</taxon>
        <taxon>Planctomycetota</taxon>
        <taxon>Planctomycetia</taxon>
        <taxon>Gemmatales</taxon>
        <taxon>Gemmataceae</taxon>
        <taxon>Fimbriiglobus</taxon>
    </lineage>
</organism>
<dbReference type="InterPro" id="IPR036097">
    <property type="entry name" value="HisK_dim/P_sf"/>
</dbReference>
<feature type="modified residue" description="4-aspartylphosphate" evidence="4">
    <location>
        <position position="68"/>
    </location>
</feature>
<dbReference type="AlphaFoldDB" id="A0A225E7Y7"/>
<dbReference type="GO" id="GO:0000155">
    <property type="term" value="F:phosphorelay sensor kinase activity"/>
    <property type="evidence" value="ECO:0007669"/>
    <property type="project" value="InterPro"/>
</dbReference>
<dbReference type="InterPro" id="IPR001789">
    <property type="entry name" value="Sig_transdc_resp-reg_receiver"/>
</dbReference>
<sequence length="774" mass="83177">MMTAVKGDYVTITGPPPRILLVGTEQTAAAGVRARLEGAGYRVTGVAAPGALAVELVTDNRPDLVVIDVRPGRETDGVEAARVIRERLAIPVVYLTAPETLEAILGIEAVEPHQFLLKPVSDRELRLVVDATLFRHRVQEQHLRQKRLLAAVLEGTGDAVVATDREGRVTFLNSAAEALTRWTADDARGRAVADVVVVANEWDDRPVTSPLDRAMAEKHVVPLGEPAVLIARDQSPVPIDVLASPILDSDGDVLGGVLVLRDATSKRATAKALSNFAAIVASTQDAIIGHTMDGVVTSWNPAAERLYGYTAAEMIGRPIFVLATPEDEGEMRAMFARLSRGEVVPPYEKSRRRKDGSLVEVSVSISVVRDQDGRVTGFAAIVRDITQFRQLEEQYRHAQKMEAVGRLAGGIAHDFNNLLTVIGGYSNLLLEDLPHDNQYRPAIEEIREAGERATNLTRQLLAFSRKQVLQPAVLDLNDVVTQTGRMLQRLIGEDISISLILDPAAGCVKADPGQLEQVLMNLAVNARDAMPQGGRLTIETVAVETGRHGSSSPPGAPRGRCVRLAVTDNGSGMTDEVKNRIFEPFFTTKGIGKGTGLGLAMVFGFVTQSGGHICTSSTIGSGTTFTILLPVVDEMSSPPRPGDAHLTPRAQTGETILLVEDDGHVRSLVRDVLQMQGYVVIEAADGAEAVRAAEAHSGPIRLLVADVVMPEMRGQQLADVLRNRYPGLKVLYVSGYLDDGGHGSVVSGTENFLQKPFTPLGIAQKVRSVLDCPP</sequence>
<dbReference type="PANTHER" id="PTHR43065">
    <property type="entry name" value="SENSOR HISTIDINE KINASE"/>
    <property type="match status" value="1"/>
</dbReference>
<protein>
    <recommendedName>
        <fullName evidence="2">histidine kinase</fullName>
        <ecNumber evidence="2">2.7.13.3</ecNumber>
    </recommendedName>
</protein>
<dbReference type="InterPro" id="IPR011006">
    <property type="entry name" value="CheY-like_superfamily"/>
</dbReference>
<keyword evidence="10" id="KW-1185">Reference proteome</keyword>
<dbReference type="Gene3D" id="1.10.287.130">
    <property type="match status" value="1"/>
</dbReference>
<reference evidence="10" key="1">
    <citation type="submission" date="2017-06" db="EMBL/GenBank/DDBJ databases">
        <title>Genome analysis of Fimbriiglobus ruber SP5, the first member of the order Planctomycetales with confirmed chitinolytic capability.</title>
        <authorList>
            <person name="Ravin N.V."/>
            <person name="Rakitin A.L."/>
            <person name="Ivanova A.A."/>
            <person name="Beletsky A.V."/>
            <person name="Kulichevskaya I.S."/>
            <person name="Mardanov A.V."/>
            <person name="Dedysh S.N."/>
        </authorList>
    </citation>
    <scope>NUCLEOTIDE SEQUENCE [LARGE SCALE GENOMIC DNA]</scope>
    <source>
        <strain evidence="10">SP5</strain>
    </source>
</reference>
<dbReference type="PANTHER" id="PTHR43065:SF42">
    <property type="entry name" value="TWO-COMPONENT SENSOR PPRA"/>
    <property type="match status" value="1"/>
</dbReference>
<dbReference type="SUPFAM" id="SSF55874">
    <property type="entry name" value="ATPase domain of HSP90 chaperone/DNA topoisomerase II/histidine kinase"/>
    <property type="match status" value="1"/>
</dbReference>
<comment type="catalytic activity">
    <reaction evidence="1">
        <text>ATP + protein L-histidine = ADP + protein N-phospho-L-histidine.</text>
        <dbReference type="EC" id="2.7.13.3"/>
    </reaction>
</comment>
<keyword evidence="3 4" id="KW-0597">Phosphoprotein</keyword>
<dbReference type="InterPro" id="IPR003661">
    <property type="entry name" value="HisK_dim/P_dom"/>
</dbReference>
<name>A0A225E7Y7_9BACT</name>
<dbReference type="OrthoDB" id="9815750at2"/>
<dbReference type="PROSITE" id="PS50113">
    <property type="entry name" value="PAC"/>
    <property type="match status" value="2"/>
</dbReference>